<gene>
    <name evidence="2" type="ORF">KTS37_13220</name>
</gene>
<dbReference type="AlphaFoldDB" id="A0AA41G3G1"/>
<proteinExistence type="predicted"/>
<reference evidence="2" key="1">
    <citation type="submission" date="2021-06" db="EMBL/GenBank/DDBJ databases">
        <title>New haloarchaea isolates fom saline soil.</title>
        <authorList>
            <person name="Duran-Viseras A."/>
            <person name="Sanchez-Porro C.S."/>
            <person name="Ventosa A."/>
        </authorList>
    </citation>
    <scope>NUCLEOTIDE SEQUENCE</scope>
    <source>
        <strain evidence="2">JCM 18369</strain>
    </source>
</reference>
<evidence type="ECO:0000256" key="1">
    <source>
        <dbReference type="SAM" id="Phobius"/>
    </source>
</evidence>
<keyword evidence="1" id="KW-1133">Transmembrane helix</keyword>
<comment type="caution">
    <text evidence="2">The sequence shown here is derived from an EMBL/GenBank/DDBJ whole genome shotgun (WGS) entry which is preliminary data.</text>
</comment>
<keyword evidence="2" id="KW-0378">Hydrolase</keyword>
<dbReference type="RefSeq" id="WP_217284962.1">
    <property type="nucleotide sequence ID" value="NZ_JAHQXE010000004.1"/>
</dbReference>
<keyword evidence="1" id="KW-0812">Transmembrane</keyword>
<dbReference type="InterPro" id="IPR007404">
    <property type="entry name" value="YdjM-like"/>
</dbReference>
<sequence>MWPWEHFSVSYICYSVAVRATRRRPPNAVEGYALLFGALFPDMVDKPASWLFHVFPSGVSVAHSIFVAVPLTMVVLLISRHLDRIEFGTAFGAGYLLHLPQDAVYGTITSGSAPAYRVFLWPIAPKQTSSYGGFLANVRHYFGQYQALLADPRTVWFVLFEFLLLSAALSLWVADGAPGWNMVSKRVPTRWLHR</sequence>
<dbReference type="EMBL" id="JAHQXE010000004">
    <property type="protein sequence ID" value="MBV0902748.1"/>
    <property type="molecule type" value="Genomic_DNA"/>
</dbReference>
<evidence type="ECO:0000313" key="2">
    <source>
        <dbReference type="EMBL" id="MBV0902748.1"/>
    </source>
</evidence>
<name>A0AA41G3G1_9EURY</name>
<dbReference type="Proteomes" id="UP001166304">
    <property type="component" value="Unassembled WGS sequence"/>
</dbReference>
<keyword evidence="3" id="KW-1185">Reference proteome</keyword>
<dbReference type="Pfam" id="PF04307">
    <property type="entry name" value="YdjM"/>
    <property type="match status" value="1"/>
</dbReference>
<feature type="transmembrane region" description="Helical" evidence="1">
    <location>
        <begin position="154"/>
        <end position="174"/>
    </location>
</feature>
<feature type="transmembrane region" description="Helical" evidence="1">
    <location>
        <begin position="50"/>
        <end position="78"/>
    </location>
</feature>
<keyword evidence="1" id="KW-0472">Membrane</keyword>
<dbReference type="GO" id="GO:0016787">
    <property type="term" value="F:hydrolase activity"/>
    <property type="evidence" value="ECO:0007669"/>
    <property type="project" value="UniProtKB-KW"/>
</dbReference>
<accession>A0AA41G3G1</accession>
<organism evidence="2 3">
    <name type="scientific">Haloarcula salina</name>
    <dbReference type="NCBI Taxonomy" id="1429914"/>
    <lineage>
        <taxon>Archaea</taxon>
        <taxon>Methanobacteriati</taxon>
        <taxon>Methanobacteriota</taxon>
        <taxon>Stenosarchaea group</taxon>
        <taxon>Halobacteria</taxon>
        <taxon>Halobacteriales</taxon>
        <taxon>Haloarculaceae</taxon>
        <taxon>Haloarcula</taxon>
    </lineage>
</organism>
<evidence type="ECO:0000313" key="3">
    <source>
        <dbReference type="Proteomes" id="UP001166304"/>
    </source>
</evidence>
<protein>
    <submittedName>
        <fullName evidence="2">Metal-dependent hydrolase</fullName>
    </submittedName>
</protein>